<dbReference type="EC" id="2.3.1.5" evidence="2"/>
<dbReference type="InterPro" id="IPR038765">
    <property type="entry name" value="Papain-like_cys_pep_sf"/>
</dbReference>
<dbReference type="InterPro" id="IPR053710">
    <property type="entry name" value="Arylamine_NAT_domain_sf"/>
</dbReference>
<dbReference type="Pfam" id="PF00797">
    <property type="entry name" value="Acetyltransf_2"/>
    <property type="match status" value="1"/>
</dbReference>
<evidence type="ECO:0000313" key="4">
    <source>
        <dbReference type="Proteomes" id="UP000887568"/>
    </source>
</evidence>
<keyword evidence="4" id="KW-1185">Reference proteome</keyword>
<proteinExistence type="inferred from homology"/>
<dbReference type="AlphaFoldDB" id="A0A913ZND6"/>
<dbReference type="EnsemblMetazoa" id="XM_038196697.1">
    <property type="protein sequence ID" value="XP_038052625.1"/>
    <property type="gene ID" value="LOC119725315"/>
</dbReference>
<evidence type="ECO:0000313" key="3">
    <source>
        <dbReference type="EnsemblMetazoa" id="XP_038052625.1"/>
    </source>
</evidence>
<dbReference type="Proteomes" id="UP000887568">
    <property type="component" value="Unplaced"/>
</dbReference>
<dbReference type="OrthoDB" id="10260017at2759"/>
<dbReference type="Gene3D" id="3.30.2140.20">
    <property type="match status" value="1"/>
</dbReference>
<dbReference type="RefSeq" id="XP_038052625.1">
    <property type="nucleotide sequence ID" value="XM_038196697.1"/>
</dbReference>
<dbReference type="InterPro" id="IPR001447">
    <property type="entry name" value="Arylamine_N-AcTrfase"/>
</dbReference>
<evidence type="ECO:0000256" key="2">
    <source>
        <dbReference type="ARBA" id="ARBA00012701"/>
    </source>
</evidence>
<dbReference type="OMA" id="PNEYSIT"/>
<dbReference type="SUPFAM" id="SSF54001">
    <property type="entry name" value="Cysteine proteinases"/>
    <property type="match status" value="1"/>
</dbReference>
<organism evidence="3 4">
    <name type="scientific">Patiria miniata</name>
    <name type="common">Bat star</name>
    <name type="synonym">Asterina miniata</name>
    <dbReference type="NCBI Taxonomy" id="46514"/>
    <lineage>
        <taxon>Eukaryota</taxon>
        <taxon>Metazoa</taxon>
        <taxon>Echinodermata</taxon>
        <taxon>Eleutherozoa</taxon>
        <taxon>Asterozoa</taxon>
        <taxon>Asteroidea</taxon>
        <taxon>Valvatacea</taxon>
        <taxon>Valvatida</taxon>
        <taxon>Asterinidae</taxon>
        <taxon>Patiria</taxon>
    </lineage>
</organism>
<dbReference type="GO" id="GO:0004060">
    <property type="term" value="F:arylamine N-acetyltransferase activity"/>
    <property type="evidence" value="ECO:0007669"/>
    <property type="project" value="UniProtKB-EC"/>
</dbReference>
<dbReference type="PANTHER" id="PTHR11786">
    <property type="entry name" value="N-HYDROXYARYLAMINE O-ACETYLTRANSFERASE"/>
    <property type="match status" value="1"/>
</dbReference>
<comment type="similarity">
    <text evidence="1">Belongs to the arylamine N-acetyltransferase family.</text>
</comment>
<dbReference type="PANTHER" id="PTHR11786:SF0">
    <property type="entry name" value="ARYLAMINE N-ACETYLTRANSFERASE 4-RELATED"/>
    <property type="match status" value="1"/>
</dbReference>
<protein>
    <recommendedName>
        <fullName evidence="2">arylamine N-acetyltransferase</fullName>
        <ecNumber evidence="2">2.3.1.5</ecNumber>
    </recommendedName>
</protein>
<evidence type="ECO:0000256" key="1">
    <source>
        <dbReference type="ARBA" id="ARBA00006547"/>
    </source>
</evidence>
<accession>A0A913ZND6</accession>
<dbReference type="GeneID" id="119725315"/>
<sequence>MAYNLSLTEVTQFLECVLQIQSPMESLARDRVSFLRDLIAAFLSKIPYQSVTSIATPKPERRRLTFQEIKFDMMTRRGGLCYEMNSFMKLLLEKLGFEVYHIGCTSFGKTNNHLAIVVKNLSRPGDLHLVDVGCGHPTFELVPLDFDKESPLYKTSFLVHKFVKDADGSFRWMHKSYRDFDGPSVIVVDGWYMFMKFKLEFRDIEFFFPHMEIVHTVEIGPEALSIMLVQLKAVDYRNGKLLAITGTSNLEEDASGKVNKKRISSPQELLEAYRVHFPQFPVETVQQAIQTVNLKFEK</sequence>
<name>A0A913ZND6_PATMI</name>
<reference evidence="3" key="1">
    <citation type="submission" date="2022-11" db="UniProtKB">
        <authorList>
            <consortium name="EnsemblMetazoa"/>
        </authorList>
    </citation>
    <scope>IDENTIFICATION</scope>
</reference>